<name>A0AAV0V529_HYABA</name>
<organism evidence="3 4">
    <name type="scientific">Hyaloperonospora brassicae</name>
    <name type="common">Brassica downy mildew</name>
    <name type="synonym">Peronospora brassicae</name>
    <dbReference type="NCBI Taxonomy" id="162125"/>
    <lineage>
        <taxon>Eukaryota</taxon>
        <taxon>Sar</taxon>
        <taxon>Stramenopiles</taxon>
        <taxon>Oomycota</taxon>
        <taxon>Peronosporomycetes</taxon>
        <taxon>Peronosporales</taxon>
        <taxon>Peronosporaceae</taxon>
        <taxon>Hyaloperonospora</taxon>
    </lineage>
</organism>
<reference evidence="3" key="1">
    <citation type="submission" date="2022-12" db="EMBL/GenBank/DDBJ databases">
        <authorList>
            <person name="Webb A."/>
        </authorList>
    </citation>
    <scope>NUCLEOTIDE SEQUENCE</scope>
    <source>
        <strain evidence="3">Hp1</strain>
    </source>
</reference>
<feature type="domain" description="RAVE complex protein Rav1 C-terminal" evidence="2">
    <location>
        <begin position="457"/>
        <end position="706"/>
    </location>
</feature>
<evidence type="ECO:0000256" key="1">
    <source>
        <dbReference type="SAM" id="MobiDB-lite"/>
    </source>
</evidence>
<evidence type="ECO:0000259" key="2">
    <source>
        <dbReference type="Pfam" id="PF12234"/>
    </source>
</evidence>
<dbReference type="PANTHER" id="PTHR13950:SF9">
    <property type="entry name" value="RABCONNECTIN-3A"/>
    <property type="match status" value="1"/>
</dbReference>
<keyword evidence="4" id="KW-1185">Reference proteome</keyword>
<accession>A0AAV0V529</accession>
<dbReference type="GO" id="GO:0007035">
    <property type="term" value="P:vacuolar acidification"/>
    <property type="evidence" value="ECO:0007669"/>
    <property type="project" value="TreeGrafter"/>
</dbReference>
<dbReference type="Proteomes" id="UP001162031">
    <property type="component" value="Unassembled WGS sequence"/>
</dbReference>
<comment type="caution">
    <text evidence="3">The sequence shown here is derived from an EMBL/GenBank/DDBJ whole genome shotgun (WGS) entry which is preliminary data.</text>
</comment>
<gene>
    <name evidence="3" type="ORF">HBR001_LOCUS8673</name>
</gene>
<dbReference type="PANTHER" id="PTHR13950">
    <property type="entry name" value="RABCONNECTIN-RELATED"/>
    <property type="match status" value="1"/>
</dbReference>
<dbReference type="Pfam" id="PF12234">
    <property type="entry name" value="Rav1p_C"/>
    <property type="match status" value="1"/>
</dbReference>
<dbReference type="AlphaFoldDB" id="A0AAV0V529"/>
<dbReference type="InterPro" id="IPR052208">
    <property type="entry name" value="DmX-like/RAVE_component"/>
</dbReference>
<proteinExistence type="predicted"/>
<dbReference type="EMBL" id="CANTFL010001452">
    <property type="protein sequence ID" value="CAI5741834.1"/>
    <property type="molecule type" value="Genomic_DNA"/>
</dbReference>
<protein>
    <recommendedName>
        <fullName evidence="2">RAVE complex protein Rav1 C-terminal domain-containing protein</fullName>
    </recommendedName>
</protein>
<evidence type="ECO:0000313" key="3">
    <source>
        <dbReference type="EMBL" id="CAI5741834.1"/>
    </source>
</evidence>
<feature type="region of interest" description="Disordered" evidence="1">
    <location>
        <begin position="363"/>
        <end position="387"/>
    </location>
</feature>
<feature type="compositionally biased region" description="Basic and acidic residues" evidence="1">
    <location>
        <begin position="363"/>
        <end position="384"/>
    </location>
</feature>
<dbReference type="GO" id="GO:0043291">
    <property type="term" value="C:RAVE complex"/>
    <property type="evidence" value="ECO:0007669"/>
    <property type="project" value="TreeGrafter"/>
</dbReference>
<sequence length="853" mass="94137">MPAMVGTSNVTTDFSMVIGMHKDGKTITVWVFSFEATTTDAHASSVKLFRKTTVVLPGARVLGIACVPLVNTFEIAFASFDADAQLRLWTFADLDDLLEVKSVHRVDVGCLLNAFSQTQSSHVAFHATGERPLFKHFSFSSCGRVAILCEGSGGDDRICFLSVIDKLLQGVVEVPYKKFGQVVSLEWTPRLTPERVCHLLFLSTTTIGVLKCEPSVLATANQWSVAWSFSRFSMRPEKVSSLTDHPYALLRIGSSLAHLNIRYISGLGSPSVQSPSGSPRYEADCSQPQTEVFPAHHPITLMYLLARGSFETLREVLEHVKMKVLEHEEMCYLQMTPDTLLRTLPLLSLCQLLGNPASAESKCDERSDTYLRGKESRGTRDVNHSKAPATLARASDLFTMSREVPYPYEASRSGVDRADMLFGPPLSTHDSQGDCSTGNVRSVLETDAFSVFFSEHKCSLTFMTSEESDMFLTIVAGVKNIVSWERDSGRQKDEAALRFRTGLLWQARPATSAQSTTDGMNVAKRRAVNDSTASVSGYPVIDGLCSEQIAWAALSDHQPELLQECFPGGTMGWREMRRLRLPFWLKSAAKLIQFLEKAAQVEYATNRNPFAVAVFYVLLGKTRLLASLFKMANESRISDLLGNDFSDLRWKNAAIKNAYVLKAKQRYELSAAFFLLGSKVTEAVSVAKKADATLVLSLLIARVSEKWDFDQDSSGTEDSSQASCNGMATAFRETSAQRETSSIAATPADPSESKCVSAEFLRATVYEKARQCGDVYMCFLVKYLLGETSNAIDVLVTRPAVDMRSVFGDCDNSCTPSGMYWSAFGNSLIGACDLIRFLRKTMAPMKLELKKES</sequence>
<evidence type="ECO:0000313" key="4">
    <source>
        <dbReference type="Proteomes" id="UP001162031"/>
    </source>
</evidence>
<dbReference type="InterPro" id="IPR022033">
    <property type="entry name" value="Rav1p_C"/>
</dbReference>